<dbReference type="RefSeq" id="WP_149999606.1">
    <property type="nucleotide sequence ID" value="NZ_BKCL01000002.1"/>
</dbReference>
<evidence type="ECO:0000313" key="5">
    <source>
        <dbReference type="Proteomes" id="UP000325187"/>
    </source>
</evidence>
<organism evidence="2 4">
    <name type="scientific">Iodidimonas gelatinilytica</name>
    <dbReference type="NCBI Taxonomy" id="1236966"/>
    <lineage>
        <taxon>Bacteria</taxon>
        <taxon>Pseudomonadati</taxon>
        <taxon>Pseudomonadota</taxon>
        <taxon>Alphaproteobacteria</taxon>
        <taxon>Iodidimonadales</taxon>
        <taxon>Iodidimonadaceae</taxon>
        <taxon>Iodidimonas</taxon>
    </lineage>
</organism>
<sequence>MNNGDTGKERRNHPRRSVIWMGTLKVGEFSFSCRVLDLSLAGARIRLALPLKRGAPVTLTISRCGDLPAEICWHKDDRLGLNFILPPQEVRQLLGDHAVATLGLDLSARVD</sequence>
<accession>A0A5A7N0G0</accession>
<evidence type="ECO:0000259" key="1">
    <source>
        <dbReference type="Pfam" id="PF07238"/>
    </source>
</evidence>
<evidence type="ECO:0000313" key="2">
    <source>
        <dbReference type="EMBL" id="GEQ97011.1"/>
    </source>
</evidence>
<comment type="caution">
    <text evidence="2">The sequence shown here is derived from an EMBL/GenBank/DDBJ whole genome shotgun (WGS) entry which is preliminary data.</text>
</comment>
<dbReference type="Pfam" id="PF07238">
    <property type="entry name" value="PilZ"/>
    <property type="match status" value="1"/>
</dbReference>
<dbReference type="EMBL" id="BKCL01000002">
    <property type="protein sequence ID" value="GEQ97011.1"/>
    <property type="molecule type" value="Genomic_DNA"/>
</dbReference>
<keyword evidence="5" id="KW-1185">Reference proteome</keyword>
<dbReference type="Proteomes" id="UP000322084">
    <property type="component" value="Unassembled WGS sequence"/>
</dbReference>
<feature type="domain" description="PilZ" evidence="1">
    <location>
        <begin position="9"/>
        <end position="95"/>
    </location>
</feature>
<gene>
    <name evidence="2" type="ORF">JCM17844_06480</name>
    <name evidence="3" type="ORF">JCM17845_23660</name>
</gene>
<dbReference type="Proteomes" id="UP000325187">
    <property type="component" value="Unassembled WGS sequence"/>
</dbReference>
<dbReference type="InterPro" id="IPR009875">
    <property type="entry name" value="PilZ_domain"/>
</dbReference>
<name>A0A5A7MM07_9PROT</name>
<dbReference type="GO" id="GO:0035438">
    <property type="term" value="F:cyclic-di-GMP binding"/>
    <property type="evidence" value="ECO:0007669"/>
    <property type="project" value="InterPro"/>
</dbReference>
<proteinExistence type="predicted"/>
<dbReference type="AlphaFoldDB" id="A0A5A7MM07"/>
<dbReference type="Gene3D" id="2.40.10.220">
    <property type="entry name" value="predicted glycosyltransferase like domains"/>
    <property type="match status" value="1"/>
</dbReference>
<accession>A0A5A7MM07</accession>
<reference evidence="4 5" key="1">
    <citation type="submission" date="2019-09" db="EMBL/GenBank/DDBJ databases">
        <title>NBRP : Genome information of microbial organism related human and environment.</title>
        <authorList>
            <person name="Hattori M."/>
            <person name="Oshima K."/>
            <person name="Inaba H."/>
            <person name="Suda W."/>
            <person name="Sakamoto M."/>
            <person name="Iino T."/>
            <person name="Kitahara M."/>
            <person name="Oshida Y."/>
            <person name="Iida T."/>
            <person name="Kudo T."/>
            <person name="Itoh T."/>
            <person name="Ohkuma M."/>
        </authorList>
    </citation>
    <scope>NUCLEOTIDE SEQUENCE [LARGE SCALE GENOMIC DNA]</scope>
    <source>
        <strain evidence="2 4">Hi-2</strain>
        <strain evidence="3 5">Mie-1</strain>
    </source>
</reference>
<dbReference type="EMBL" id="BKCM01000012">
    <property type="protein sequence ID" value="GER01743.1"/>
    <property type="molecule type" value="Genomic_DNA"/>
</dbReference>
<evidence type="ECO:0000313" key="4">
    <source>
        <dbReference type="Proteomes" id="UP000322084"/>
    </source>
</evidence>
<protein>
    <recommendedName>
        <fullName evidence="1">PilZ domain-containing protein</fullName>
    </recommendedName>
</protein>
<dbReference type="SUPFAM" id="SSF141371">
    <property type="entry name" value="PilZ domain-like"/>
    <property type="match status" value="1"/>
</dbReference>
<evidence type="ECO:0000313" key="3">
    <source>
        <dbReference type="EMBL" id="GER01743.1"/>
    </source>
</evidence>